<name>A0A9W9VVR5_9EURO</name>
<accession>A0A9W9VVR5</accession>
<reference evidence="1" key="1">
    <citation type="submission" date="2022-11" db="EMBL/GenBank/DDBJ databases">
        <authorList>
            <person name="Petersen C."/>
        </authorList>
    </citation>
    <scope>NUCLEOTIDE SEQUENCE</scope>
    <source>
        <strain evidence="1">IBT 29864</strain>
    </source>
</reference>
<evidence type="ECO:0000313" key="2">
    <source>
        <dbReference type="Proteomes" id="UP001147782"/>
    </source>
</evidence>
<evidence type="ECO:0000313" key="1">
    <source>
        <dbReference type="EMBL" id="KAJ5390059.1"/>
    </source>
</evidence>
<reference evidence="1" key="2">
    <citation type="journal article" date="2023" name="IMA Fungus">
        <title>Comparative genomic study of the Penicillium genus elucidates a diverse pangenome and 15 lateral gene transfer events.</title>
        <authorList>
            <person name="Petersen C."/>
            <person name="Sorensen T."/>
            <person name="Nielsen M.R."/>
            <person name="Sondergaard T.E."/>
            <person name="Sorensen J.L."/>
            <person name="Fitzpatrick D.A."/>
            <person name="Frisvad J.C."/>
            <person name="Nielsen K.L."/>
        </authorList>
    </citation>
    <scope>NUCLEOTIDE SEQUENCE</scope>
    <source>
        <strain evidence="1">IBT 29864</strain>
    </source>
</reference>
<protein>
    <submittedName>
        <fullName evidence="1">Uncharacterized protein</fullName>
    </submittedName>
</protein>
<dbReference type="RefSeq" id="XP_056560787.1">
    <property type="nucleotide sequence ID" value="XM_056694058.1"/>
</dbReference>
<proteinExistence type="predicted"/>
<organism evidence="1 2">
    <name type="scientific">Penicillium cataractarum</name>
    <dbReference type="NCBI Taxonomy" id="2100454"/>
    <lineage>
        <taxon>Eukaryota</taxon>
        <taxon>Fungi</taxon>
        <taxon>Dikarya</taxon>
        <taxon>Ascomycota</taxon>
        <taxon>Pezizomycotina</taxon>
        <taxon>Eurotiomycetes</taxon>
        <taxon>Eurotiomycetidae</taxon>
        <taxon>Eurotiales</taxon>
        <taxon>Aspergillaceae</taxon>
        <taxon>Penicillium</taxon>
    </lineage>
</organism>
<dbReference type="GeneID" id="81433235"/>
<sequence length="77" mass="8373">MIKQLNLSGLTLQRSGTQIANIVRKLPTLESFTAPAPLGGPICLQVLELDDPRVDDVDEQFLDSFMSELESGDLTGL</sequence>
<dbReference type="AlphaFoldDB" id="A0A9W9VVR5"/>
<gene>
    <name evidence="1" type="ORF">N7496_001127</name>
</gene>
<dbReference type="Proteomes" id="UP001147782">
    <property type="component" value="Unassembled WGS sequence"/>
</dbReference>
<keyword evidence="2" id="KW-1185">Reference proteome</keyword>
<dbReference type="EMBL" id="JAPZBS010000001">
    <property type="protein sequence ID" value="KAJ5390059.1"/>
    <property type="molecule type" value="Genomic_DNA"/>
</dbReference>
<comment type="caution">
    <text evidence="1">The sequence shown here is derived from an EMBL/GenBank/DDBJ whole genome shotgun (WGS) entry which is preliminary data.</text>
</comment>